<evidence type="ECO:0000256" key="9">
    <source>
        <dbReference type="PIRSR" id="PIRSR004682-3"/>
    </source>
</evidence>
<keyword evidence="2 7" id="KW-0963">Cytoplasm</keyword>
<dbReference type="PANTHER" id="PTHR42891:SF1">
    <property type="entry name" value="D-GLYCERO-BETA-D-MANNO-HEPTOSE-1,7-BISPHOSPHATE 7-PHOSPHATASE"/>
    <property type="match status" value="1"/>
</dbReference>
<keyword evidence="3 10" id="KW-0479">Metal-binding</keyword>
<dbReference type="AlphaFoldDB" id="A0A418VL63"/>
<keyword evidence="10" id="KW-0862">Zinc</keyword>
<dbReference type="InterPro" id="IPR036412">
    <property type="entry name" value="HAD-like_sf"/>
</dbReference>
<dbReference type="NCBIfam" id="TIGR01656">
    <property type="entry name" value="Histidinol-ppas"/>
    <property type="match status" value="1"/>
</dbReference>
<evidence type="ECO:0000256" key="3">
    <source>
        <dbReference type="ARBA" id="ARBA00022723"/>
    </source>
</evidence>
<proteinExistence type="inferred from homology"/>
<keyword evidence="10" id="KW-0460">Magnesium</keyword>
<dbReference type="InterPro" id="IPR004446">
    <property type="entry name" value="Heptose_bisP_phosphatase"/>
</dbReference>
<keyword evidence="4 7" id="KW-0378">Hydrolase</keyword>
<evidence type="ECO:0000256" key="5">
    <source>
        <dbReference type="ARBA" id="ARBA00023277"/>
    </source>
</evidence>
<evidence type="ECO:0000256" key="4">
    <source>
        <dbReference type="ARBA" id="ARBA00022801"/>
    </source>
</evidence>
<feature type="site" description="Contributes to substrate recognition" evidence="9">
    <location>
        <position position="112"/>
    </location>
</feature>
<protein>
    <recommendedName>
        <fullName evidence="6 7">D,D-heptose 1,7-bisphosphate phosphatase</fullName>
        <ecNumber evidence="7">3.1.3.-</ecNumber>
    </recommendedName>
</protein>
<reference evidence="11 12" key="1">
    <citation type="submission" date="2018-09" db="EMBL/GenBank/DDBJ databases">
        <authorList>
            <person name="Zhu H."/>
        </authorList>
    </citation>
    <scope>NUCLEOTIDE SEQUENCE [LARGE SCALE GENOMIC DNA]</scope>
    <source>
        <strain evidence="11 12">K2W22B-5</strain>
    </source>
</reference>
<sequence length="196" mass="21076">MTDPPRPSRRPPQAAVFLDRDGVVNRAILRAGKPYPPDRLEDLDILPGVPEAIAALRSRGFLVVIVTNQPDVATGRQERAVVEAMHESIARTLGVDDIRVCYHTDADGCACRKPLPGMLLDAARDWNIDLARSHLVGDRWRDIAAGRAAGCSTYLIDGGYAEPAADSPDHRVASLAEAARIILATDEAKGGSHVCP</sequence>
<feature type="binding site" evidence="10">
    <location>
        <position position="103"/>
    </location>
    <ligand>
        <name>Zn(2+)</name>
        <dbReference type="ChEBI" id="CHEBI:29105"/>
    </ligand>
</feature>
<keyword evidence="5 7" id="KW-0119">Carbohydrate metabolism</keyword>
<comment type="caution">
    <text evidence="11">The sequence shown here is derived from an EMBL/GenBank/DDBJ whole genome shotgun (WGS) entry which is preliminary data.</text>
</comment>
<dbReference type="Pfam" id="PF00702">
    <property type="entry name" value="Hydrolase"/>
    <property type="match status" value="1"/>
</dbReference>
<dbReference type="GO" id="GO:0005737">
    <property type="term" value="C:cytoplasm"/>
    <property type="evidence" value="ECO:0007669"/>
    <property type="project" value="UniProtKB-SubCell"/>
</dbReference>
<keyword evidence="12" id="KW-1185">Reference proteome</keyword>
<dbReference type="GO" id="GO:0005975">
    <property type="term" value="P:carbohydrate metabolic process"/>
    <property type="evidence" value="ECO:0007669"/>
    <property type="project" value="InterPro"/>
</dbReference>
<feature type="binding site" evidence="10">
    <location>
        <position position="109"/>
    </location>
    <ligand>
        <name>Zn(2+)</name>
        <dbReference type="ChEBI" id="CHEBI:29105"/>
    </ligand>
</feature>
<dbReference type="EC" id="3.1.3.-" evidence="7"/>
<dbReference type="InterPro" id="IPR006549">
    <property type="entry name" value="HAD-SF_hydro_IIIA"/>
</dbReference>
<comment type="cofactor">
    <cofactor evidence="10">
        <name>Mg(2+)</name>
        <dbReference type="ChEBI" id="CHEBI:18420"/>
    </cofactor>
</comment>
<dbReference type="PANTHER" id="PTHR42891">
    <property type="entry name" value="D-GLYCERO-BETA-D-MANNO-HEPTOSE-1,7-BISPHOSPHATE 7-PHOSPHATASE"/>
    <property type="match status" value="1"/>
</dbReference>
<evidence type="ECO:0000256" key="8">
    <source>
        <dbReference type="PIRSR" id="PIRSR004682-1"/>
    </source>
</evidence>
<comment type="subcellular location">
    <subcellularLocation>
        <location evidence="1 7">Cytoplasm</location>
    </subcellularLocation>
</comment>
<feature type="site" description="Stabilizes the phosphoryl group" evidence="9">
    <location>
        <position position="113"/>
    </location>
</feature>
<dbReference type="CDD" id="cd07503">
    <property type="entry name" value="HAD_HisB-N"/>
    <property type="match status" value="1"/>
</dbReference>
<feature type="binding site" evidence="10">
    <location>
        <position position="138"/>
    </location>
    <ligand>
        <name>Mg(2+)</name>
        <dbReference type="ChEBI" id="CHEBI:18420"/>
    </ligand>
</feature>
<evidence type="ECO:0000256" key="1">
    <source>
        <dbReference type="ARBA" id="ARBA00004496"/>
    </source>
</evidence>
<dbReference type="GO" id="GO:0016791">
    <property type="term" value="F:phosphatase activity"/>
    <property type="evidence" value="ECO:0007669"/>
    <property type="project" value="InterPro"/>
</dbReference>
<dbReference type="GO" id="GO:0046872">
    <property type="term" value="F:metal ion binding"/>
    <property type="evidence" value="ECO:0007669"/>
    <property type="project" value="UniProtKB-KW"/>
</dbReference>
<dbReference type="EMBL" id="QYUL01000006">
    <property type="protein sequence ID" value="RJF76893.1"/>
    <property type="molecule type" value="Genomic_DNA"/>
</dbReference>
<evidence type="ECO:0000256" key="7">
    <source>
        <dbReference type="PIRNR" id="PIRNR004682"/>
    </source>
</evidence>
<feature type="active site" description="Nucleophile" evidence="8">
    <location>
        <position position="19"/>
    </location>
</feature>
<dbReference type="SUPFAM" id="SSF56784">
    <property type="entry name" value="HAD-like"/>
    <property type="match status" value="1"/>
</dbReference>
<comment type="cofactor">
    <cofactor evidence="10">
        <name>Zn(2+)</name>
        <dbReference type="ChEBI" id="CHEBI:29105"/>
    </cofactor>
</comment>
<accession>A0A418VL63</accession>
<feature type="binding site" evidence="10">
    <location>
        <position position="21"/>
    </location>
    <ligand>
        <name>Mg(2+)</name>
        <dbReference type="ChEBI" id="CHEBI:18420"/>
    </ligand>
</feature>
<evidence type="ECO:0000313" key="11">
    <source>
        <dbReference type="EMBL" id="RJF76893.1"/>
    </source>
</evidence>
<feature type="binding site" evidence="10">
    <location>
        <position position="19"/>
    </location>
    <ligand>
        <name>Mg(2+)</name>
        <dbReference type="ChEBI" id="CHEBI:18420"/>
    </ligand>
</feature>
<comment type="similarity">
    <text evidence="7">Belongs to the gmhB family.</text>
</comment>
<dbReference type="NCBIfam" id="TIGR01662">
    <property type="entry name" value="HAD-SF-IIIA"/>
    <property type="match status" value="1"/>
</dbReference>
<evidence type="ECO:0000313" key="12">
    <source>
        <dbReference type="Proteomes" id="UP000283458"/>
    </source>
</evidence>
<evidence type="ECO:0000256" key="6">
    <source>
        <dbReference type="ARBA" id="ARBA00031828"/>
    </source>
</evidence>
<evidence type="ECO:0000256" key="10">
    <source>
        <dbReference type="PIRSR" id="PIRSR004682-4"/>
    </source>
</evidence>
<organism evidence="11 12">
    <name type="scientific">Azospirillum cavernae</name>
    <dbReference type="NCBI Taxonomy" id="2320860"/>
    <lineage>
        <taxon>Bacteria</taxon>
        <taxon>Pseudomonadati</taxon>
        <taxon>Pseudomonadota</taxon>
        <taxon>Alphaproteobacteria</taxon>
        <taxon>Rhodospirillales</taxon>
        <taxon>Azospirillaceae</taxon>
        <taxon>Azospirillum</taxon>
    </lineage>
</organism>
<feature type="active site" description="Proton donor" evidence="8">
    <location>
        <position position="21"/>
    </location>
</feature>
<gene>
    <name evidence="11" type="ORF">D3877_28030</name>
</gene>
<evidence type="ECO:0000256" key="2">
    <source>
        <dbReference type="ARBA" id="ARBA00022490"/>
    </source>
</evidence>
<dbReference type="Proteomes" id="UP000283458">
    <property type="component" value="Unassembled WGS sequence"/>
</dbReference>
<feature type="binding site" evidence="10">
    <location>
        <position position="111"/>
    </location>
    <ligand>
        <name>Zn(2+)</name>
        <dbReference type="ChEBI" id="CHEBI:29105"/>
    </ligand>
</feature>
<feature type="binding site" evidence="10">
    <location>
        <position position="101"/>
    </location>
    <ligand>
        <name>Zn(2+)</name>
        <dbReference type="ChEBI" id="CHEBI:29105"/>
    </ligand>
</feature>
<dbReference type="InterPro" id="IPR023214">
    <property type="entry name" value="HAD_sf"/>
</dbReference>
<dbReference type="PIRSF" id="PIRSF004682">
    <property type="entry name" value="GmhB"/>
    <property type="match status" value="1"/>
</dbReference>
<dbReference type="InterPro" id="IPR006543">
    <property type="entry name" value="Histidinol-phos"/>
</dbReference>
<feature type="site" description="Stabilizes the phosphoryl group" evidence="9">
    <location>
        <position position="67"/>
    </location>
</feature>
<name>A0A418VL63_9PROT</name>
<dbReference type="Gene3D" id="3.40.50.1000">
    <property type="entry name" value="HAD superfamily/HAD-like"/>
    <property type="match status" value="1"/>
</dbReference>